<keyword evidence="7" id="KW-1133">Transmembrane helix</keyword>
<evidence type="ECO:0000313" key="11">
    <source>
        <dbReference type="EMBL" id="KJY84687.1"/>
    </source>
</evidence>
<evidence type="ECO:0000259" key="9">
    <source>
        <dbReference type="PROSITE" id="PS50192"/>
    </source>
</evidence>
<dbReference type="GO" id="GO:0007165">
    <property type="term" value="P:signal transduction"/>
    <property type="evidence" value="ECO:0007669"/>
    <property type="project" value="UniProtKB-KW"/>
</dbReference>
<evidence type="ECO:0000256" key="5">
    <source>
        <dbReference type="PROSITE-ProRule" id="PRU00284"/>
    </source>
</evidence>
<dbReference type="Pfam" id="PF00672">
    <property type="entry name" value="HAMP"/>
    <property type="match status" value="1"/>
</dbReference>
<evidence type="ECO:0000256" key="4">
    <source>
        <dbReference type="ARBA" id="ARBA00029447"/>
    </source>
</evidence>
<dbReference type="InterPro" id="IPR004089">
    <property type="entry name" value="MCPsignal_dom"/>
</dbReference>
<dbReference type="SMART" id="SM00283">
    <property type="entry name" value="MA"/>
    <property type="match status" value="1"/>
</dbReference>
<dbReference type="GO" id="GO:0006935">
    <property type="term" value="P:chemotaxis"/>
    <property type="evidence" value="ECO:0007669"/>
    <property type="project" value="UniProtKB-ARBA"/>
</dbReference>
<evidence type="ECO:0000256" key="7">
    <source>
        <dbReference type="SAM" id="Phobius"/>
    </source>
</evidence>
<comment type="similarity">
    <text evidence="4">Belongs to the methyl-accepting chemotaxis (MCP) protein family.</text>
</comment>
<dbReference type="CDD" id="cd06225">
    <property type="entry name" value="HAMP"/>
    <property type="match status" value="1"/>
</dbReference>
<comment type="caution">
    <text evidence="11">The sequence shown here is derived from an EMBL/GenBank/DDBJ whole genome shotgun (WGS) entry which is preliminary data.</text>
</comment>
<dbReference type="InterPro" id="IPR003660">
    <property type="entry name" value="HAMP_dom"/>
</dbReference>
<gene>
    <name evidence="11" type="ORF">TW81_03950</name>
</gene>
<feature type="domain" description="T-SNARE coiled-coil homology" evidence="9">
    <location>
        <begin position="684"/>
        <end position="746"/>
    </location>
</feature>
<dbReference type="PROSITE" id="PS50192">
    <property type="entry name" value="T_SNARE"/>
    <property type="match status" value="1"/>
</dbReference>
<reference evidence="11 12" key="1">
    <citation type="journal article" date="2015" name="BMC Genomics">
        <title>Genome mining reveals unlocked bioactive potential of marine Gram-negative bacteria.</title>
        <authorList>
            <person name="Machado H."/>
            <person name="Sonnenschein E.C."/>
            <person name="Melchiorsen J."/>
            <person name="Gram L."/>
        </authorList>
    </citation>
    <scope>NUCLEOTIDE SEQUENCE [LARGE SCALE GENOMIC DNA]</scope>
    <source>
        <strain evidence="11 12">S2757</strain>
    </source>
</reference>
<evidence type="ECO:0000256" key="1">
    <source>
        <dbReference type="ARBA" id="ARBA00004429"/>
    </source>
</evidence>
<comment type="subcellular location">
    <subcellularLocation>
        <location evidence="1">Cell inner membrane</location>
        <topology evidence="1">Multi-pass membrane protein</topology>
    </subcellularLocation>
</comment>
<dbReference type="PANTHER" id="PTHR32089">
    <property type="entry name" value="METHYL-ACCEPTING CHEMOTAXIS PROTEIN MCPB"/>
    <property type="match status" value="1"/>
</dbReference>
<dbReference type="AlphaFoldDB" id="A0A0F4NNJ9"/>
<dbReference type="PROSITE" id="PS50885">
    <property type="entry name" value="HAMP"/>
    <property type="match status" value="1"/>
</dbReference>
<name>A0A0F4NNJ9_9VIBR</name>
<keyword evidence="6" id="KW-0175">Coiled coil</keyword>
<dbReference type="STRING" id="579748.TW81_03950"/>
<dbReference type="PATRIC" id="fig|579748.3.peg.817"/>
<sequence>MRIATKIVLASTLLCSLAVVATGVIVGWRSSDLSETALYQRANSQLISVREIKKAEIERYFNQISGQIVTTANSVGVQEAIVAFSEAFQKYPIEKVSKSDLDQLSSYYQSSFAPSYQKANGTSANELQKLNMLSRQGKALQARYIAHNTHPSGEKHKLVSDSLGAEYDSVHARFHPSIKGFLEQFGYYDIFMVDKEGNVVYSVFKELDYASNLNNGPYANSGLAKAYKQALNLPANQFYLEDFSPYYPSYEAAASFIATPIKQSGQTLGVLIFQMPVDEINHIMTFGGDWNYAGLGSSGETYLVGQDGLLRSESRFLMEEPESYFSAMAQSGVSQSVLAQIRAKSSAIDRQPVVTPTSKLALKGQSGSDLIKDYRNVEVLSAYAPVSVAGLTWGLVTEIDKQEALSDLDVLTHSLLITVISSIVVVVAVAIAISYVLGYSIAKPIKLASEKVQQIAEHNDLTQRLEESGKDEMSDLAVSLNALFAHLQDIIGQFAQTTNNLNSNTRSMAGNMNRARDSVADQNHRTESVATAVNEMSASIAEVAQFASRAAEFVRNANDTGSEGVQVGQSLGNEISRLDDEMKTAVEAIQRLHHETNSIAEVLDVIQGIAEQTNLLALNAAIEAARAGEQGRGFAVVADEVRSLAGRTQTSTEEIRAKIESLQRETDSVSHSIENANSTVADGVETCDKNTQMLEQIVSMLNELNEMNIQIAAATEEQKAVTDEISGSITSIADASSAVSVQVQDVDDVIQGISNESDRLNTEVSQFKY</sequence>
<dbReference type="CDD" id="cd11386">
    <property type="entry name" value="MCP_signal"/>
    <property type="match status" value="1"/>
</dbReference>
<dbReference type="Gene3D" id="3.30.450.20">
    <property type="entry name" value="PAS domain"/>
    <property type="match status" value="1"/>
</dbReference>
<keyword evidence="3 5" id="KW-0807">Transducer</keyword>
<evidence type="ECO:0000256" key="2">
    <source>
        <dbReference type="ARBA" id="ARBA00022519"/>
    </source>
</evidence>
<keyword evidence="7" id="KW-0472">Membrane</keyword>
<evidence type="ECO:0000259" key="8">
    <source>
        <dbReference type="PROSITE" id="PS50111"/>
    </source>
</evidence>
<dbReference type="FunFam" id="1.10.287.950:FF:000001">
    <property type="entry name" value="Methyl-accepting chemotaxis sensory transducer"/>
    <property type="match status" value="1"/>
</dbReference>
<proteinExistence type="inferred from homology"/>
<dbReference type="PANTHER" id="PTHR32089:SF120">
    <property type="entry name" value="METHYL-ACCEPTING CHEMOTAXIS PROTEIN TLPQ"/>
    <property type="match status" value="1"/>
</dbReference>
<keyword evidence="2" id="KW-0997">Cell inner membrane</keyword>
<evidence type="ECO:0000256" key="3">
    <source>
        <dbReference type="ARBA" id="ARBA00023224"/>
    </source>
</evidence>
<dbReference type="SMART" id="SM00304">
    <property type="entry name" value="HAMP"/>
    <property type="match status" value="1"/>
</dbReference>
<evidence type="ECO:0000259" key="10">
    <source>
        <dbReference type="PROSITE" id="PS50885"/>
    </source>
</evidence>
<dbReference type="EMBL" id="JXXV01000007">
    <property type="protein sequence ID" value="KJY84687.1"/>
    <property type="molecule type" value="Genomic_DNA"/>
</dbReference>
<evidence type="ECO:0000256" key="6">
    <source>
        <dbReference type="SAM" id="Coils"/>
    </source>
</evidence>
<dbReference type="OrthoDB" id="9806704at2"/>
<dbReference type="InterPro" id="IPR000727">
    <property type="entry name" value="T_SNARE_dom"/>
</dbReference>
<evidence type="ECO:0000313" key="12">
    <source>
        <dbReference type="Proteomes" id="UP000033673"/>
    </source>
</evidence>
<organism evidence="11 12">
    <name type="scientific">Vibrio galatheae</name>
    <dbReference type="NCBI Taxonomy" id="579748"/>
    <lineage>
        <taxon>Bacteria</taxon>
        <taxon>Pseudomonadati</taxon>
        <taxon>Pseudomonadota</taxon>
        <taxon>Gammaproteobacteria</taxon>
        <taxon>Vibrionales</taxon>
        <taxon>Vibrionaceae</taxon>
        <taxon>Vibrio</taxon>
    </lineage>
</organism>
<protein>
    <submittedName>
        <fullName evidence="11">Chemotaxis protein</fullName>
    </submittedName>
</protein>
<feature type="domain" description="HAMP" evidence="10">
    <location>
        <begin position="439"/>
        <end position="492"/>
    </location>
</feature>
<dbReference type="PROSITE" id="PS50111">
    <property type="entry name" value="CHEMOTAXIS_TRANSDUC_2"/>
    <property type="match status" value="1"/>
</dbReference>
<dbReference type="Gene3D" id="1.10.287.950">
    <property type="entry name" value="Methyl-accepting chemotaxis protein"/>
    <property type="match status" value="1"/>
</dbReference>
<accession>A0A0F4NNJ9</accession>
<keyword evidence="12" id="KW-1185">Reference proteome</keyword>
<feature type="domain" description="Methyl-accepting transducer" evidence="8">
    <location>
        <begin position="497"/>
        <end position="733"/>
    </location>
</feature>
<dbReference type="GO" id="GO:0005886">
    <property type="term" value="C:plasma membrane"/>
    <property type="evidence" value="ECO:0007669"/>
    <property type="project" value="UniProtKB-SubCell"/>
</dbReference>
<dbReference type="SUPFAM" id="SSF58104">
    <property type="entry name" value="Methyl-accepting chemotaxis protein (MCP) signaling domain"/>
    <property type="match status" value="1"/>
</dbReference>
<feature type="coiled-coil region" evidence="6">
    <location>
        <begin position="697"/>
        <end position="724"/>
    </location>
</feature>
<keyword evidence="7" id="KW-0812">Transmembrane</keyword>
<dbReference type="Pfam" id="PF00015">
    <property type="entry name" value="MCPsignal"/>
    <property type="match status" value="1"/>
</dbReference>
<dbReference type="RefSeq" id="WP_045954424.1">
    <property type="nucleotide sequence ID" value="NZ_JXXV01000007.1"/>
</dbReference>
<feature type="transmembrane region" description="Helical" evidence="7">
    <location>
        <begin position="415"/>
        <end position="437"/>
    </location>
</feature>
<keyword evidence="2" id="KW-1003">Cell membrane</keyword>
<dbReference type="Proteomes" id="UP000033673">
    <property type="component" value="Unassembled WGS sequence"/>
</dbReference>